<dbReference type="SUPFAM" id="SSF55052">
    <property type="entry name" value="CheY-binding domain of CheA"/>
    <property type="match status" value="1"/>
</dbReference>
<dbReference type="InterPro" id="IPR037052">
    <property type="entry name" value="CheA-like_P2_sf"/>
</dbReference>
<dbReference type="InterPro" id="IPR005467">
    <property type="entry name" value="His_kinase_dom"/>
</dbReference>
<evidence type="ECO:0000256" key="9">
    <source>
        <dbReference type="ARBA" id="ARBA00022741"/>
    </source>
</evidence>
<dbReference type="GO" id="GO:0006935">
    <property type="term" value="P:chemotaxis"/>
    <property type="evidence" value="ECO:0007669"/>
    <property type="project" value="UniProtKB-KW"/>
</dbReference>
<comment type="caution">
    <text evidence="16">The sequence shown here is derived from an EMBL/GenBank/DDBJ whole genome shotgun (WGS) entry which is preliminary data.</text>
</comment>
<name>A0A0F9T775_9ZZZZ</name>
<dbReference type="PROSITE" id="PS50109">
    <property type="entry name" value="HIS_KIN"/>
    <property type="match status" value="1"/>
</dbReference>
<dbReference type="GO" id="GO:0000155">
    <property type="term" value="F:phosphorelay sensor kinase activity"/>
    <property type="evidence" value="ECO:0007669"/>
    <property type="project" value="InterPro"/>
</dbReference>
<dbReference type="InterPro" id="IPR003594">
    <property type="entry name" value="HATPase_dom"/>
</dbReference>
<keyword evidence="12" id="KW-0902">Two-component regulatory system</keyword>
<dbReference type="AlphaFoldDB" id="A0A0F9T775"/>
<keyword evidence="6" id="KW-0145">Chemotaxis</keyword>
<feature type="domain" description="CheW-like" evidence="14">
    <location>
        <begin position="549"/>
        <end position="685"/>
    </location>
</feature>
<dbReference type="Gene3D" id="2.30.30.40">
    <property type="entry name" value="SH3 Domains"/>
    <property type="match status" value="1"/>
</dbReference>
<dbReference type="Gene3D" id="1.10.287.560">
    <property type="entry name" value="Histidine kinase CheA-like, homodimeric domain"/>
    <property type="match status" value="1"/>
</dbReference>
<dbReference type="InterPro" id="IPR002545">
    <property type="entry name" value="CheW-lke_dom"/>
</dbReference>
<organism evidence="16">
    <name type="scientific">marine sediment metagenome</name>
    <dbReference type="NCBI Taxonomy" id="412755"/>
    <lineage>
        <taxon>unclassified sequences</taxon>
        <taxon>metagenomes</taxon>
        <taxon>ecological metagenomes</taxon>
    </lineage>
</organism>
<proteinExistence type="predicted"/>
<dbReference type="PROSITE" id="PS50851">
    <property type="entry name" value="CHEW"/>
    <property type="match status" value="1"/>
</dbReference>
<dbReference type="InterPro" id="IPR036061">
    <property type="entry name" value="CheW-like_dom_sf"/>
</dbReference>
<evidence type="ECO:0000256" key="10">
    <source>
        <dbReference type="ARBA" id="ARBA00022777"/>
    </source>
</evidence>
<dbReference type="EC" id="2.7.13.3" evidence="3"/>
<evidence type="ECO:0000256" key="12">
    <source>
        <dbReference type="ARBA" id="ARBA00023012"/>
    </source>
</evidence>
<dbReference type="GO" id="GO:0005524">
    <property type="term" value="F:ATP binding"/>
    <property type="evidence" value="ECO:0007669"/>
    <property type="project" value="UniProtKB-KW"/>
</dbReference>
<dbReference type="Pfam" id="PF01627">
    <property type="entry name" value="Hpt"/>
    <property type="match status" value="1"/>
</dbReference>
<dbReference type="InterPro" id="IPR008207">
    <property type="entry name" value="Sig_transdc_His_kin_Hpt_dom"/>
</dbReference>
<evidence type="ECO:0000256" key="3">
    <source>
        <dbReference type="ARBA" id="ARBA00012438"/>
    </source>
</evidence>
<dbReference type="InterPro" id="IPR010808">
    <property type="entry name" value="CheA_P2-bd"/>
</dbReference>
<dbReference type="InterPro" id="IPR036097">
    <property type="entry name" value="HisK_dim/P_sf"/>
</dbReference>
<protein>
    <recommendedName>
        <fullName evidence="4">Chemotaxis protein CheA</fullName>
        <ecNumber evidence="3">2.7.13.3</ecNumber>
    </recommendedName>
</protein>
<dbReference type="Pfam" id="PF01584">
    <property type="entry name" value="CheW"/>
    <property type="match status" value="1"/>
</dbReference>
<dbReference type="Pfam" id="PF02895">
    <property type="entry name" value="H-kinase_dim"/>
    <property type="match status" value="1"/>
</dbReference>
<keyword evidence="7" id="KW-0597">Phosphoprotein</keyword>
<evidence type="ECO:0000259" key="14">
    <source>
        <dbReference type="PROSITE" id="PS50851"/>
    </source>
</evidence>
<evidence type="ECO:0000256" key="6">
    <source>
        <dbReference type="ARBA" id="ARBA00022500"/>
    </source>
</evidence>
<evidence type="ECO:0000259" key="13">
    <source>
        <dbReference type="PROSITE" id="PS50109"/>
    </source>
</evidence>
<evidence type="ECO:0000259" key="15">
    <source>
        <dbReference type="PROSITE" id="PS50894"/>
    </source>
</evidence>
<dbReference type="SMART" id="SM00387">
    <property type="entry name" value="HATPase_c"/>
    <property type="match status" value="1"/>
</dbReference>
<dbReference type="EMBL" id="LAZR01001427">
    <property type="protein sequence ID" value="KKN44816.1"/>
    <property type="molecule type" value="Genomic_DNA"/>
</dbReference>
<keyword evidence="5" id="KW-0963">Cytoplasm</keyword>
<dbReference type="InterPro" id="IPR037006">
    <property type="entry name" value="CheA-like_homodim_sf"/>
</dbReference>
<dbReference type="Pfam" id="PF02518">
    <property type="entry name" value="HATPase_c"/>
    <property type="match status" value="1"/>
</dbReference>
<keyword evidence="11" id="KW-0067">ATP-binding</keyword>
<dbReference type="InterPro" id="IPR051315">
    <property type="entry name" value="Bact_Chemotaxis_CheA"/>
</dbReference>
<dbReference type="Gene3D" id="3.30.70.1110">
    <property type="entry name" value="Histidine kinase CheA-like, P2 response regulator-binding domain"/>
    <property type="match status" value="1"/>
</dbReference>
<dbReference type="SUPFAM" id="SSF47384">
    <property type="entry name" value="Homodimeric domain of signal transducing histidine kinase"/>
    <property type="match status" value="1"/>
</dbReference>
<dbReference type="InterPro" id="IPR036641">
    <property type="entry name" value="HPT_dom_sf"/>
</dbReference>
<evidence type="ECO:0000256" key="2">
    <source>
        <dbReference type="ARBA" id="ARBA00004496"/>
    </source>
</evidence>
<dbReference type="SMART" id="SM00260">
    <property type="entry name" value="CheW"/>
    <property type="match status" value="1"/>
</dbReference>
<dbReference type="InterPro" id="IPR036890">
    <property type="entry name" value="HATPase_C_sf"/>
</dbReference>
<dbReference type="Pfam" id="PF07194">
    <property type="entry name" value="P2"/>
    <property type="match status" value="1"/>
</dbReference>
<keyword evidence="10" id="KW-0418">Kinase</keyword>
<dbReference type="PANTHER" id="PTHR43395">
    <property type="entry name" value="SENSOR HISTIDINE KINASE CHEA"/>
    <property type="match status" value="1"/>
</dbReference>
<dbReference type="SUPFAM" id="SSF50341">
    <property type="entry name" value="CheW-like"/>
    <property type="match status" value="1"/>
</dbReference>
<dbReference type="InterPro" id="IPR004105">
    <property type="entry name" value="CheA-like_dim"/>
</dbReference>
<evidence type="ECO:0000256" key="7">
    <source>
        <dbReference type="ARBA" id="ARBA00022553"/>
    </source>
</evidence>
<comment type="catalytic activity">
    <reaction evidence="1">
        <text>ATP + protein L-histidine = ADP + protein N-phospho-L-histidine.</text>
        <dbReference type="EC" id="2.7.13.3"/>
    </reaction>
</comment>
<dbReference type="PRINTS" id="PR00344">
    <property type="entry name" value="BCTRLSENSOR"/>
</dbReference>
<evidence type="ECO:0000256" key="11">
    <source>
        <dbReference type="ARBA" id="ARBA00022840"/>
    </source>
</evidence>
<dbReference type="SUPFAM" id="SSF55874">
    <property type="entry name" value="ATPase domain of HSP90 chaperone/DNA topoisomerase II/histidine kinase"/>
    <property type="match status" value="1"/>
</dbReference>
<evidence type="ECO:0000256" key="5">
    <source>
        <dbReference type="ARBA" id="ARBA00022490"/>
    </source>
</evidence>
<feature type="domain" description="HPt" evidence="15">
    <location>
        <begin position="1"/>
        <end position="105"/>
    </location>
</feature>
<dbReference type="GO" id="GO:0005737">
    <property type="term" value="C:cytoplasm"/>
    <property type="evidence" value="ECO:0007669"/>
    <property type="project" value="UniProtKB-SubCell"/>
</dbReference>
<evidence type="ECO:0000256" key="1">
    <source>
        <dbReference type="ARBA" id="ARBA00000085"/>
    </source>
</evidence>
<evidence type="ECO:0000256" key="8">
    <source>
        <dbReference type="ARBA" id="ARBA00022679"/>
    </source>
</evidence>
<comment type="subcellular location">
    <subcellularLocation>
        <location evidence="2">Cytoplasm</location>
    </subcellularLocation>
</comment>
<feature type="domain" description="Histidine kinase" evidence="13">
    <location>
        <begin position="328"/>
        <end position="547"/>
    </location>
</feature>
<dbReference type="Gene3D" id="1.20.120.160">
    <property type="entry name" value="HPT domain"/>
    <property type="match status" value="1"/>
</dbReference>
<dbReference type="PROSITE" id="PS50894">
    <property type="entry name" value="HPT"/>
    <property type="match status" value="1"/>
</dbReference>
<reference evidence="16" key="1">
    <citation type="journal article" date="2015" name="Nature">
        <title>Complex archaea that bridge the gap between prokaryotes and eukaryotes.</title>
        <authorList>
            <person name="Spang A."/>
            <person name="Saw J.H."/>
            <person name="Jorgensen S.L."/>
            <person name="Zaremba-Niedzwiedzka K."/>
            <person name="Martijn J."/>
            <person name="Lind A.E."/>
            <person name="van Eijk R."/>
            <person name="Schleper C."/>
            <person name="Guy L."/>
            <person name="Ettema T.J."/>
        </authorList>
    </citation>
    <scope>NUCLEOTIDE SEQUENCE</scope>
</reference>
<evidence type="ECO:0000313" key="16">
    <source>
        <dbReference type="EMBL" id="KKN44816.1"/>
    </source>
</evidence>
<dbReference type="InterPro" id="IPR035891">
    <property type="entry name" value="CheY-binding_CheA"/>
</dbReference>
<gene>
    <name evidence="16" type="ORF">LCGC14_0689240</name>
</gene>
<dbReference type="Gene3D" id="3.30.565.10">
    <property type="entry name" value="Histidine kinase-like ATPase, C-terminal domain"/>
    <property type="match status" value="1"/>
</dbReference>
<dbReference type="CDD" id="cd00088">
    <property type="entry name" value="HPT"/>
    <property type="match status" value="1"/>
</dbReference>
<accession>A0A0F9T775</accession>
<evidence type="ECO:0000256" key="4">
    <source>
        <dbReference type="ARBA" id="ARBA00021495"/>
    </source>
</evidence>
<keyword evidence="9" id="KW-0547">Nucleotide-binding</keyword>
<sequence>MATNDDIKLFISEADDLIQKTEDEILNLEENPKDSKPIQELFFTFHSLKGLTAMAGFENLSKFCHHFETFLDNTKDQKVSEKKRNEFIEMLFESLDVLKNVIKRVKKGDMSDIDGVFVEEIKGSFETFDSEYDITFIEPISPDQIKKILSNKQKKSYKIYIRIEDTCVFKKVRLFIIFRALNTIGQICWTHPAPKSLERAILKNEFEIYYITQKTKSDVSKVLDEILEIESKVITASKSDEFVSNIEELKKKWELEQKETAKSELEDEVFYEDEEDLESEEFERVTDIEDEYAEADVKITSVKVNIEDLEELMNYFSELVIMKNHISQLLKEIQNRTISRLIDKMDKPFLDIQEILFNLKLVRVESTFRKYKRLVRDVANETSKKIRLVLQGTNVEIDRKILEELNSPLVHLIRNAISHGIELPKARKKKGKNEIGVLRLKTSRKAGSIYIEVQDDGIGINYDKIRQKIITKGFYNIDEVRELTEEALNKFIIMPGFSTLSDADMLSGRGMGLAIVAEKIKELGGEFIIESQKNVGTKFTLIVPFTRAILRAQLIQVSQDLFAIPTENIKQIYFYDQNKTQFIDGKQYYKVDSNLIPVIHLDQYLNMVDLEDSNSYKKVAVLCQKDEDSLAVLVADKQLQQLDVVVKPFTSNYSDSRAVLGSSITGEGTICLILDVLNIISSQESEEEIKIINKLN</sequence>
<dbReference type="FunFam" id="3.30.565.10:FF:000016">
    <property type="entry name" value="Chemotaxis protein CheA, putative"/>
    <property type="match status" value="1"/>
</dbReference>
<dbReference type="SMART" id="SM01231">
    <property type="entry name" value="H-kinase_dim"/>
    <property type="match status" value="1"/>
</dbReference>
<dbReference type="PANTHER" id="PTHR43395:SF10">
    <property type="entry name" value="CHEMOTAXIS PROTEIN CHEA"/>
    <property type="match status" value="1"/>
</dbReference>
<dbReference type="SMART" id="SM00073">
    <property type="entry name" value="HPT"/>
    <property type="match status" value="1"/>
</dbReference>
<dbReference type="InterPro" id="IPR004358">
    <property type="entry name" value="Sig_transdc_His_kin-like_C"/>
</dbReference>
<keyword evidence="8" id="KW-0808">Transferase</keyword>
<dbReference type="SUPFAM" id="SSF47226">
    <property type="entry name" value="Histidine-containing phosphotransfer domain, HPT domain"/>
    <property type="match status" value="1"/>
</dbReference>